<name>A0A212RUW7_9CHLR</name>
<dbReference type="PANTHER" id="PTHR45772">
    <property type="entry name" value="CONSERVED COMPONENT OF ABC TRANSPORTER FOR NATURAL AMINO ACIDS-RELATED"/>
    <property type="match status" value="1"/>
</dbReference>
<sequence>MPGGILLETRELTKDFGGLRAVDRVNLRVEVGAIHALIGPNGAGKSTLFNLIGGALRPSAGRIFYRGQDITDLPPYRRAHLGIGRAYQLIHVFPNLSVLENVRLAAQALGPDNFRFWVPAGRLHRYLDRAWAVLHEIGMAELADLPARILSHGHRRWLEIAMLLAQEPELMLLDEPAAGMALEQIPRLIRLIEEIHQRRGRTILLIEHKIDLVMRLAHRVTVLHHGRVLAEGTPEEIARDEEVQRAYLGERTWMPSSN</sequence>
<dbReference type="RefSeq" id="WP_088572534.1">
    <property type="nucleotide sequence ID" value="NZ_FYEK01000078.1"/>
</dbReference>
<dbReference type="CDD" id="cd03219">
    <property type="entry name" value="ABC_Mj1267_LivG_branched"/>
    <property type="match status" value="1"/>
</dbReference>
<feature type="domain" description="ABC transporter" evidence="4">
    <location>
        <begin position="7"/>
        <end position="250"/>
    </location>
</feature>
<evidence type="ECO:0000256" key="1">
    <source>
        <dbReference type="ARBA" id="ARBA00022448"/>
    </source>
</evidence>
<proteinExistence type="predicted"/>
<dbReference type="GO" id="GO:0005524">
    <property type="term" value="F:ATP binding"/>
    <property type="evidence" value="ECO:0007669"/>
    <property type="project" value="UniProtKB-KW"/>
</dbReference>
<dbReference type="Pfam" id="PF12399">
    <property type="entry name" value="BCA_ABC_TP_C"/>
    <property type="match status" value="1"/>
</dbReference>
<evidence type="ECO:0000313" key="6">
    <source>
        <dbReference type="Proteomes" id="UP000197025"/>
    </source>
</evidence>
<dbReference type="PANTHER" id="PTHR45772:SF3">
    <property type="entry name" value="ABC TRANSPORTER ATP-BINDING PROTEIN"/>
    <property type="match status" value="1"/>
</dbReference>
<dbReference type="SUPFAM" id="SSF52540">
    <property type="entry name" value="P-loop containing nucleoside triphosphate hydrolases"/>
    <property type="match status" value="1"/>
</dbReference>
<protein>
    <submittedName>
        <fullName evidence="5">Amino acid/amide ABC transporter ATP-binding protein 1, HAAT family</fullName>
    </submittedName>
</protein>
<dbReference type="Pfam" id="PF00005">
    <property type="entry name" value="ABC_tran"/>
    <property type="match status" value="1"/>
</dbReference>
<dbReference type="FunFam" id="3.40.50.300:FF:000421">
    <property type="entry name" value="Branched-chain amino acid ABC transporter ATP-binding protein"/>
    <property type="match status" value="1"/>
</dbReference>
<dbReference type="GO" id="GO:0016887">
    <property type="term" value="F:ATP hydrolysis activity"/>
    <property type="evidence" value="ECO:0007669"/>
    <property type="project" value="InterPro"/>
</dbReference>
<dbReference type="InterPro" id="IPR003439">
    <property type="entry name" value="ABC_transporter-like_ATP-bd"/>
</dbReference>
<organism evidence="5 6">
    <name type="scientific">Thermoflexus hugenholtzii JAD2</name>
    <dbReference type="NCBI Taxonomy" id="877466"/>
    <lineage>
        <taxon>Bacteria</taxon>
        <taxon>Bacillati</taxon>
        <taxon>Chloroflexota</taxon>
        <taxon>Thermoflexia</taxon>
        <taxon>Thermoflexales</taxon>
        <taxon>Thermoflexaceae</taxon>
        <taxon>Thermoflexus</taxon>
    </lineage>
</organism>
<dbReference type="PROSITE" id="PS50893">
    <property type="entry name" value="ABC_TRANSPORTER_2"/>
    <property type="match status" value="1"/>
</dbReference>
<evidence type="ECO:0000256" key="3">
    <source>
        <dbReference type="ARBA" id="ARBA00022840"/>
    </source>
</evidence>
<evidence type="ECO:0000256" key="2">
    <source>
        <dbReference type="ARBA" id="ARBA00022741"/>
    </source>
</evidence>
<dbReference type="GO" id="GO:0005886">
    <property type="term" value="C:plasma membrane"/>
    <property type="evidence" value="ECO:0007669"/>
    <property type="project" value="TreeGrafter"/>
</dbReference>
<keyword evidence="1" id="KW-0813">Transport</keyword>
<keyword evidence="6" id="KW-1185">Reference proteome</keyword>
<dbReference type="AlphaFoldDB" id="A0A212RUW7"/>
<evidence type="ECO:0000259" key="4">
    <source>
        <dbReference type="PROSITE" id="PS50893"/>
    </source>
</evidence>
<dbReference type="Gene3D" id="3.40.50.300">
    <property type="entry name" value="P-loop containing nucleotide triphosphate hydrolases"/>
    <property type="match status" value="1"/>
</dbReference>
<evidence type="ECO:0000313" key="5">
    <source>
        <dbReference type="EMBL" id="SNB76354.1"/>
    </source>
</evidence>
<dbReference type="InterPro" id="IPR027417">
    <property type="entry name" value="P-loop_NTPase"/>
</dbReference>
<keyword evidence="2" id="KW-0547">Nucleotide-binding</keyword>
<dbReference type="InterPro" id="IPR032823">
    <property type="entry name" value="BCA_ABC_TP_C"/>
</dbReference>
<dbReference type="InParanoid" id="A0A212RUW7"/>
<accession>A0A212RUW7</accession>
<dbReference type="OrthoDB" id="9805514at2"/>
<dbReference type="InterPro" id="IPR003593">
    <property type="entry name" value="AAA+_ATPase"/>
</dbReference>
<dbReference type="InterPro" id="IPR051120">
    <property type="entry name" value="ABC_AA/LPS_Transport"/>
</dbReference>
<dbReference type="EMBL" id="FYEK01000078">
    <property type="protein sequence ID" value="SNB76354.1"/>
    <property type="molecule type" value="Genomic_DNA"/>
</dbReference>
<dbReference type="SMART" id="SM00382">
    <property type="entry name" value="AAA"/>
    <property type="match status" value="1"/>
</dbReference>
<reference evidence="6" key="1">
    <citation type="submission" date="2017-06" db="EMBL/GenBank/DDBJ databases">
        <authorList>
            <person name="Varghese N."/>
            <person name="Submissions S."/>
        </authorList>
    </citation>
    <scope>NUCLEOTIDE SEQUENCE [LARGE SCALE GENOMIC DNA]</scope>
    <source>
        <strain evidence="6">JAD2</strain>
    </source>
</reference>
<dbReference type="Proteomes" id="UP000197025">
    <property type="component" value="Unassembled WGS sequence"/>
</dbReference>
<keyword evidence="3 5" id="KW-0067">ATP-binding</keyword>
<gene>
    <name evidence="5" type="ORF">SAMN02746019_00028590</name>
</gene>